<accession>A0A518DDD4</accession>
<feature type="domain" description="Transcriptional regulator AbiEi antitoxin N-terminal" evidence="1">
    <location>
        <begin position="6"/>
        <end position="96"/>
    </location>
</feature>
<dbReference type="KEGG" id="pnd:Pla175_28860"/>
<gene>
    <name evidence="2" type="ORF">Pla175_28860</name>
</gene>
<protein>
    <recommendedName>
        <fullName evidence="1">Transcriptional regulator AbiEi antitoxin N-terminal domain-containing protein</fullName>
    </recommendedName>
</protein>
<dbReference type="InterPro" id="IPR021561">
    <property type="entry name" value="AbiEi_3"/>
</dbReference>
<dbReference type="InterPro" id="IPR033455">
    <property type="entry name" value="AbiEi_3_N"/>
</dbReference>
<dbReference type="AlphaFoldDB" id="A0A518DDD4"/>
<evidence type="ECO:0000313" key="3">
    <source>
        <dbReference type="Proteomes" id="UP000317429"/>
    </source>
</evidence>
<organism evidence="2 3">
    <name type="scientific">Pirellulimonas nuda</name>
    <dbReference type="NCBI Taxonomy" id="2528009"/>
    <lineage>
        <taxon>Bacteria</taxon>
        <taxon>Pseudomonadati</taxon>
        <taxon>Planctomycetota</taxon>
        <taxon>Planctomycetia</taxon>
        <taxon>Pirellulales</taxon>
        <taxon>Lacipirellulaceae</taxon>
        <taxon>Pirellulimonas</taxon>
    </lineage>
</organism>
<reference evidence="2 3" key="1">
    <citation type="submission" date="2019-02" db="EMBL/GenBank/DDBJ databases">
        <title>Deep-cultivation of Planctomycetes and their phenomic and genomic characterization uncovers novel biology.</title>
        <authorList>
            <person name="Wiegand S."/>
            <person name="Jogler M."/>
            <person name="Boedeker C."/>
            <person name="Pinto D."/>
            <person name="Vollmers J."/>
            <person name="Rivas-Marin E."/>
            <person name="Kohn T."/>
            <person name="Peeters S.H."/>
            <person name="Heuer A."/>
            <person name="Rast P."/>
            <person name="Oberbeckmann S."/>
            <person name="Bunk B."/>
            <person name="Jeske O."/>
            <person name="Meyerdierks A."/>
            <person name="Storesund J.E."/>
            <person name="Kallscheuer N."/>
            <person name="Luecker S."/>
            <person name="Lage O.M."/>
            <person name="Pohl T."/>
            <person name="Merkel B.J."/>
            <person name="Hornburger P."/>
            <person name="Mueller R.-W."/>
            <person name="Bruemmer F."/>
            <person name="Labrenz M."/>
            <person name="Spormann A.M."/>
            <person name="Op den Camp H."/>
            <person name="Overmann J."/>
            <person name="Amann R."/>
            <person name="Jetten M.S.M."/>
            <person name="Mascher T."/>
            <person name="Medema M.H."/>
            <person name="Devos D.P."/>
            <person name="Kaster A.-K."/>
            <person name="Ovreas L."/>
            <person name="Rohde M."/>
            <person name="Galperin M.Y."/>
            <person name="Jogler C."/>
        </authorList>
    </citation>
    <scope>NUCLEOTIDE SEQUENCE [LARGE SCALE GENOMIC DNA]</scope>
    <source>
        <strain evidence="2 3">Pla175</strain>
    </source>
</reference>
<dbReference type="Proteomes" id="UP000317429">
    <property type="component" value="Chromosome"/>
</dbReference>
<evidence type="ECO:0000259" key="1">
    <source>
        <dbReference type="Pfam" id="PF17194"/>
    </source>
</evidence>
<dbReference type="Pfam" id="PF17194">
    <property type="entry name" value="AbiEi_3_N"/>
    <property type="match status" value="1"/>
</dbReference>
<dbReference type="Pfam" id="PF11459">
    <property type="entry name" value="AbiEi_3"/>
    <property type="match status" value="1"/>
</dbReference>
<proteinExistence type="predicted"/>
<dbReference type="EMBL" id="CP036291">
    <property type="protein sequence ID" value="QDU89495.1"/>
    <property type="molecule type" value="Genomic_DNA"/>
</dbReference>
<sequence>MSTNPKQKITQLLNQHRPGTLYLAGWLERNGVPRELQHSYLRSGWLESLGAGAFRRTGDELSWLGAIATLQSQAEARIYPGALTALTLQGYAHYARLGKQRVYLFSPPRTTLPAWFRNYDWGALIRHTKTSLLRSGLLSELVFSPGR</sequence>
<evidence type="ECO:0000313" key="2">
    <source>
        <dbReference type="EMBL" id="QDU89495.1"/>
    </source>
</evidence>
<keyword evidence="3" id="KW-1185">Reference proteome</keyword>
<name>A0A518DDD4_9BACT</name>
<dbReference type="RefSeq" id="WP_197526830.1">
    <property type="nucleotide sequence ID" value="NZ_CP036291.1"/>
</dbReference>